<feature type="domain" description="Heterokaryon incompatibility" evidence="4">
    <location>
        <begin position="22"/>
        <end position="95"/>
    </location>
</feature>
<feature type="repeat" description="ANK" evidence="3">
    <location>
        <begin position="246"/>
        <end position="278"/>
    </location>
</feature>
<dbReference type="AlphaFoldDB" id="A0A1L7XYM2"/>
<feature type="repeat" description="ANK" evidence="3">
    <location>
        <begin position="312"/>
        <end position="344"/>
    </location>
</feature>
<dbReference type="Proteomes" id="UP000184330">
    <property type="component" value="Unassembled WGS sequence"/>
</dbReference>
<feature type="repeat" description="ANK" evidence="3">
    <location>
        <begin position="411"/>
        <end position="443"/>
    </location>
</feature>
<feature type="repeat" description="ANK" evidence="3">
    <location>
        <begin position="378"/>
        <end position="410"/>
    </location>
</feature>
<organism evidence="5 6">
    <name type="scientific">Phialocephala subalpina</name>
    <dbReference type="NCBI Taxonomy" id="576137"/>
    <lineage>
        <taxon>Eukaryota</taxon>
        <taxon>Fungi</taxon>
        <taxon>Dikarya</taxon>
        <taxon>Ascomycota</taxon>
        <taxon>Pezizomycotina</taxon>
        <taxon>Leotiomycetes</taxon>
        <taxon>Helotiales</taxon>
        <taxon>Mollisiaceae</taxon>
        <taxon>Phialocephala</taxon>
        <taxon>Phialocephala fortinii species complex</taxon>
    </lineage>
</organism>
<sequence length="450" mass="49990">MRLLHTNNYKLEKFEGHKIPLYAILSHKWSGDEITSQDIDHIEHSDRAKYEKVRKTCSIAKAHGFDYIWIDTCCIDKTSSAELSEAINSMYLCYAYLNDVPSNAVNRQTKTKSSEKHSSLLATSLAAFFNSGEIIPFNPSSTLSGAITVNNKRVHLKLRFRTVFRDVGLTILPCTENGKAVAIYLKAISETKEYFLEYREESICVRQERRIHKNKSSLPRAAANGHKALVKLLLEKGTELKAKNEDNRASLLLAAANGHEAVVKLLLEKGAELEAEDDNRRTSLLWAVAKGHEAVVKLLVEKGAELEAEDDDHQTSLLLAAAKGHEAVVKLLLKKGAELEAKDTSRRTPLLRAVAKGHEAVVKLLLEKGAELEAKDEDSRTSLLLAAANGHEAVVKLLLEKGAKLEAKDDDRRTPLLWAIANKHEAVVKLLVEKGAELEAKGDYRQTLLL</sequence>
<protein>
    <recommendedName>
        <fullName evidence="4">Heterokaryon incompatibility domain-containing protein</fullName>
    </recommendedName>
</protein>
<evidence type="ECO:0000256" key="1">
    <source>
        <dbReference type="ARBA" id="ARBA00022737"/>
    </source>
</evidence>
<keyword evidence="2 3" id="KW-0040">ANK repeat</keyword>
<dbReference type="InterPro" id="IPR010730">
    <property type="entry name" value="HET"/>
</dbReference>
<dbReference type="Pfam" id="PF12796">
    <property type="entry name" value="Ank_2"/>
    <property type="match status" value="2"/>
</dbReference>
<evidence type="ECO:0000256" key="2">
    <source>
        <dbReference type="ARBA" id="ARBA00023043"/>
    </source>
</evidence>
<dbReference type="EMBL" id="FJOG01000091">
    <property type="protein sequence ID" value="CZR70056.1"/>
    <property type="molecule type" value="Genomic_DNA"/>
</dbReference>
<evidence type="ECO:0000313" key="5">
    <source>
        <dbReference type="EMBL" id="CZR70056.1"/>
    </source>
</evidence>
<evidence type="ECO:0000259" key="4">
    <source>
        <dbReference type="Pfam" id="PF06985"/>
    </source>
</evidence>
<feature type="repeat" description="ANK" evidence="3">
    <location>
        <begin position="345"/>
        <end position="377"/>
    </location>
</feature>
<dbReference type="PANTHER" id="PTHR24171">
    <property type="entry name" value="ANKYRIN REPEAT DOMAIN-CONTAINING PROTEIN 39-RELATED"/>
    <property type="match status" value="1"/>
</dbReference>
<dbReference type="InterPro" id="IPR036770">
    <property type="entry name" value="Ankyrin_rpt-contain_sf"/>
</dbReference>
<proteinExistence type="predicted"/>
<reference evidence="5 6" key="1">
    <citation type="submission" date="2016-03" db="EMBL/GenBank/DDBJ databases">
        <authorList>
            <person name="Ploux O."/>
        </authorList>
    </citation>
    <scope>NUCLEOTIDE SEQUENCE [LARGE SCALE GENOMIC DNA]</scope>
    <source>
        <strain evidence="5 6">UAMH 11012</strain>
    </source>
</reference>
<dbReference type="SUPFAM" id="SSF48403">
    <property type="entry name" value="Ankyrin repeat"/>
    <property type="match status" value="1"/>
</dbReference>
<feature type="repeat" description="ANK" evidence="3">
    <location>
        <begin position="279"/>
        <end position="311"/>
    </location>
</feature>
<dbReference type="OrthoDB" id="674604at2759"/>
<dbReference type="Pfam" id="PF06985">
    <property type="entry name" value="HET"/>
    <property type="match status" value="1"/>
</dbReference>
<keyword evidence="1" id="KW-0677">Repeat</keyword>
<gene>
    <name evidence="5" type="ORF">PAC_19957</name>
</gene>
<evidence type="ECO:0000256" key="3">
    <source>
        <dbReference type="PROSITE-ProRule" id="PRU00023"/>
    </source>
</evidence>
<accession>A0A1L7XYM2</accession>
<dbReference type="PROSITE" id="PS50088">
    <property type="entry name" value="ANK_REPEAT"/>
    <property type="match status" value="7"/>
</dbReference>
<dbReference type="PANTHER" id="PTHR24171:SF10">
    <property type="entry name" value="ANKYRIN REPEAT DOMAIN-CONTAINING PROTEIN 29-LIKE"/>
    <property type="match status" value="1"/>
</dbReference>
<dbReference type="SMART" id="SM00248">
    <property type="entry name" value="ANK"/>
    <property type="match status" value="7"/>
</dbReference>
<name>A0A1L7XYM2_9HELO</name>
<dbReference type="Gene3D" id="1.25.40.20">
    <property type="entry name" value="Ankyrin repeat-containing domain"/>
    <property type="match status" value="3"/>
</dbReference>
<keyword evidence="6" id="KW-1185">Reference proteome</keyword>
<dbReference type="PROSITE" id="PS50297">
    <property type="entry name" value="ANK_REP_REGION"/>
    <property type="match status" value="7"/>
</dbReference>
<feature type="repeat" description="ANK" evidence="3">
    <location>
        <begin position="213"/>
        <end position="245"/>
    </location>
</feature>
<dbReference type="STRING" id="576137.A0A1L7XYM2"/>
<evidence type="ECO:0000313" key="6">
    <source>
        <dbReference type="Proteomes" id="UP000184330"/>
    </source>
</evidence>
<dbReference type="InterPro" id="IPR002110">
    <property type="entry name" value="Ankyrin_rpt"/>
</dbReference>
<dbReference type="Pfam" id="PF13637">
    <property type="entry name" value="Ank_4"/>
    <property type="match status" value="1"/>
</dbReference>